<feature type="transmembrane region" description="Helical" evidence="6">
    <location>
        <begin position="251"/>
        <end position="269"/>
    </location>
</feature>
<keyword evidence="5 6" id="KW-0472">Membrane</keyword>
<accession>A0ABM8V7Q1</accession>
<evidence type="ECO:0000259" key="7">
    <source>
        <dbReference type="PROSITE" id="PS50850"/>
    </source>
</evidence>
<evidence type="ECO:0000256" key="1">
    <source>
        <dbReference type="ARBA" id="ARBA00004651"/>
    </source>
</evidence>
<evidence type="ECO:0000256" key="2">
    <source>
        <dbReference type="ARBA" id="ARBA00022448"/>
    </source>
</evidence>
<feature type="transmembrane region" description="Helical" evidence="6">
    <location>
        <begin position="39"/>
        <end position="58"/>
    </location>
</feature>
<feature type="transmembrane region" description="Helical" evidence="6">
    <location>
        <begin position="101"/>
        <end position="128"/>
    </location>
</feature>
<evidence type="ECO:0000256" key="4">
    <source>
        <dbReference type="ARBA" id="ARBA00022989"/>
    </source>
</evidence>
<dbReference type="PROSITE" id="PS50850">
    <property type="entry name" value="MFS"/>
    <property type="match status" value="1"/>
</dbReference>
<organism evidence="8 9">
    <name type="scientific">Thermobacillus xylanilyticus</name>
    <dbReference type="NCBI Taxonomy" id="76633"/>
    <lineage>
        <taxon>Bacteria</taxon>
        <taxon>Bacillati</taxon>
        <taxon>Bacillota</taxon>
        <taxon>Bacilli</taxon>
        <taxon>Bacillales</taxon>
        <taxon>Paenibacillaceae</taxon>
        <taxon>Thermobacillus</taxon>
    </lineage>
</organism>
<evidence type="ECO:0000313" key="9">
    <source>
        <dbReference type="Proteomes" id="UP000681526"/>
    </source>
</evidence>
<dbReference type="InterPro" id="IPR020846">
    <property type="entry name" value="MFS_dom"/>
</dbReference>
<feature type="transmembrane region" description="Helical" evidence="6">
    <location>
        <begin position="305"/>
        <end position="328"/>
    </location>
</feature>
<comment type="caution">
    <text evidence="8">The sequence shown here is derived from an EMBL/GenBank/DDBJ whole genome shotgun (WGS) entry which is preliminary data.</text>
</comment>
<keyword evidence="3 6" id="KW-0812">Transmembrane</keyword>
<feature type="domain" description="Major facilitator superfamily (MFS) profile" evidence="7">
    <location>
        <begin position="5"/>
        <end position="388"/>
    </location>
</feature>
<comment type="subcellular location">
    <subcellularLocation>
        <location evidence="1">Cell membrane</location>
        <topology evidence="1">Multi-pass membrane protein</topology>
    </subcellularLocation>
</comment>
<dbReference type="RefSeq" id="WP_244860645.1">
    <property type="nucleotide sequence ID" value="NZ_CAJRAY010000083.1"/>
</dbReference>
<evidence type="ECO:0000256" key="3">
    <source>
        <dbReference type="ARBA" id="ARBA00022692"/>
    </source>
</evidence>
<dbReference type="SUPFAM" id="SSF103473">
    <property type="entry name" value="MFS general substrate transporter"/>
    <property type="match status" value="1"/>
</dbReference>
<keyword evidence="4 6" id="KW-1133">Transmembrane helix</keyword>
<feature type="transmembrane region" description="Helical" evidence="6">
    <location>
        <begin position="70"/>
        <end position="89"/>
    </location>
</feature>
<feature type="transmembrane region" description="Helical" evidence="6">
    <location>
        <begin position="169"/>
        <end position="189"/>
    </location>
</feature>
<evidence type="ECO:0000313" key="8">
    <source>
        <dbReference type="EMBL" id="CAG5091632.1"/>
    </source>
</evidence>
<evidence type="ECO:0000256" key="6">
    <source>
        <dbReference type="SAM" id="Phobius"/>
    </source>
</evidence>
<feature type="transmembrane region" description="Helical" evidence="6">
    <location>
        <begin position="335"/>
        <end position="359"/>
    </location>
</feature>
<keyword evidence="2" id="KW-0813">Transport</keyword>
<name>A0ABM8V7Q1_THEXY</name>
<feature type="transmembrane region" description="Helical" evidence="6">
    <location>
        <begin position="140"/>
        <end position="163"/>
    </location>
</feature>
<gene>
    <name evidence="8" type="primary">txxe 3437</name>
    <name evidence="8" type="ORF">TXXE_15985</name>
</gene>
<keyword evidence="9" id="KW-1185">Reference proteome</keyword>
<evidence type="ECO:0000256" key="5">
    <source>
        <dbReference type="ARBA" id="ARBA00023136"/>
    </source>
</evidence>
<dbReference type="PANTHER" id="PTHR23546:SF1">
    <property type="entry name" value="MEMBRANE PROTEIN"/>
    <property type="match status" value="1"/>
</dbReference>
<protein>
    <submittedName>
        <fullName evidence="8">Arabinose efflux permease family protein</fullName>
    </submittedName>
</protein>
<dbReference type="Pfam" id="PF07690">
    <property type="entry name" value="MFS_1"/>
    <property type="match status" value="1"/>
</dbReference>
<dbReference type="EMBL" id="CAJRAY010000083">
    <property type="protein sequence ID" value="CAG5091632.1"/>
    <property type="molecule type" value="Genomic_DNA"/>
</dbReference>
<proteinExistence type="predicted"/>
<dbReference type="Gene3D" id="1.20.1250.20">
    <property type="entry name" value="MFS general substrate transporter like domains"/>
    <property type="match status" value="1"/>
</dbReference>
<feature type="transmembrane region" description="Helical" evidence="6">
    <location>
        <begin position="7"/>
        <end position="27"/>
    </location>
</feature>
<dbReference type="PANTHER" id="PTHR23546">
    <property type="entry name" value="TRANSPORT PROTEIN"/>
    <property type="match status" value="1"/>
</dbReference>
<reference evidence="8 9" key="1">
    <citation type="submission" date="2021-04" db="EMBL/GenBank/DDBJ databases">
        <authorList>
            <person name="Rakotoarivonina H."/>
        </authorList>
    </citation>
    <scope>NUCLEOTIDE SEQUENCE [LARGE SCALE GENOMIC DNA]</scope>
    <source>
        <strain evidence="8 9">XE</strain>
    </source>
</reference>
<dbReference type="Proteomes" id="UP000681526">
    <property type="component" value="Unassembled WGS sequence"/>
</dbReference>
<feature type="transmembrane region" description="Helical" evidence="6">
    <location>
        <begin position="281"/>
        <end position="299"/>
    </location>
</feature>
<sequence length="400" mass="42526">MLKPHSIVMFLIVLSGVLSIAVFNPIIGPLSRDLGLSEFQSGCLVSATGLFWLLGGYFWGRAAFLSSKRLLMLVMLAYVATVAAFAWLADYAASQAQSAPGLFWIFLALRIVSGFFFGGIPAIAQAYIMSWTTPETRTRGMALFGTANGLGFVLGPAMSGVMASVGLTAPMYAAAALLLVMKIWLWLAVPNDSELQRERSASRLSPLDPRIRYYLWAGLLITVTLNILQVTIGFFIQDSLGLNAEATTRLIGYGLAAAGGMVVVTQIFASKYMKRRPERMLRIGLAILTLALVGLLSLLKLTYALFIAAGIGFGFALLGFSSSASVAVRDHEQRGVASFVTAIQGSGAFVGPAAGTAMYTAHMNAPYSICALLIGLTLLAGFARRRADVPTPASVGGEVK</sequence>
<dbReference type="InterPro" id="IPR011701">
    <property type="entry name" value="MFS"/>
</dbReference>
<dbReference type="InterPro" id="IPR036259">
    <property type="entry name" value="MFS_trans_sf"/>
</dbReference>
<feature type="transmembrane region" description="Helical" evidence="6">
    <location>
        <begin position="365"/>
        <end position="383"/>
    </location>
</feature>
<feature type="transmembrane region" description="Helical" evidence="6">
    <location>
        <begin position="213"/>
        <end position="236"/>
    </location>
</feature>